<name>A0A1Y1ZKQ9_9PLEO</name>
<evidence type="ECO:0000256" key="9">
    <source>
        <dbReference type="ARBA" id="ARBA00023010"/>
    </source>
</evidence>
<evidence type="ECO:0000256" key="8">
    <source>
        <dbReference type="ARBA" id="ARBA00022989"/>
    </source>
</evidence>
<evidence type="ECO:0000256" key="13">
    <source>
        <dbReference type="SAM" id="Phobius"/>
    </source>
</evidence>
<accession>A0A1Y1ZKQ9</accession>
<dbReference type="EMBL" id="MCFA01000067">
    <property type="protein sequence ID" value="ORY10848.1"/>
    <property type="molecule type" value="Genomic_DNA"/>
</dbReference>
<dbReference type="GO" id="GO:0006999">
    <property type="term" value="P:nuclear pore organization"/>
    <property type="evidence" value="ECO:0007669"/>
    <property type="project" value="TreeGrafter"/>
</dbReference>
<dbReference type="GO" id="GO:0005816">
    <property type="term" value="C:spindle pole body"/>
    <property type="evidence" value="ECO:0007669"/>
    <property type="project" value="TreeGrafter"/>
</dbReference>
<evidence type="ECO:0000256" key="11">
    <source>
        <dbReference type="ARBA" id="ARBA00023136"/>
    </source>
</evidence>
<comment type="similarity">
    <text evidence="3">Belongs to the NDC1 family.</text>
</comment>
<comment type="subcellular location">
    <subcellularLocation>
        <location evidence="1">Nucleus membrane</location>
        <topology evidence="1">Multi-pass membrane protein</topology>
    </subcellularLocation>
    <subcellularLocation>
        <location evidence="2">Nucleus</location>
        <location evidence="2">Nuclear pore complex</location>
    </subcellularLocation>
</comment>
<evidence type="ECO:0000256" key="4">
    <source>
        <dbReference type="ARBA" id="ARBA00022448"/>
    </source>
</evidence>
<feature type="transmembrane region" description="Helical" evidence="13">
    <location>
        <begin position="263"/>
        <end position="281"/>
    </location>
</feature>
<evidence type="ECO:0000256" key="6">
    <source>
        <dbReference type="ARBA" id="ARBA00022816"/>
    </source>
</evidence>
<keyword evidence="15" id="KW-1185">Reference proteome</keyword>
<feature type="transmembrane region" description="Helical" evidence="13">
    <location>
        <begin position="150"/>
        <end position="168"/>
    </location>
</feature>
<evidence type="ECO:0000313" key="15">
    <source>
        <dbReference type="Proteomes" id="UP000193144"/>
    </source>
</evidence>
<feature type="transmembrane region" description="Helical" evidence="13">
    <location>
        <begin position="47"/>
        <end position="74"/>
    </location>
</feature>
<proteinExistence type="inferred from homology"/>
<sequence length="634" mass="72051">MASPIIPTRPYRDFMTPALHRRFMSASIYTFGLCYAIAIWMGQWDSLLWAVFPFGPVGMRALLLFIPALSVYVLRVSQWHVGKRNYATPYKTFTEMALSINTFATLAIYSFSAWFYGEVYVWSRPGEARLGFTDQGKLYERIKLNERPLYLRYLFIALAVAQAVFHLWKDYDTIDVPGLKPKQERKETDSALAPKSKSTSDRLIQKCYIIGPRAFWTMIFTFVGGNVVYFFGFRWVLWSWYYWFMRFGISLAKASKPTGLPPFFNLVGMFAAEGFLLALLWDFTNVTFDLYISEEPLKKDQPITSDSKDPNGSLLNGLKSKKGQVNNIAFWELAMITDRFDARRKSLFGDLERKKGPTYEQVTNLCLKEIKNVVNRIDNVLGAPASAAQAQPTNPASLALIPRISEPLKQGQIIAPEPLPTTRLGKLDTITSKIARAHSSPQNAADSKARELLKKGQTQLTEGTRQAESFFTVWQARFVASPIGWPWRNCIRRIANSIINGAPYSRQSAIMNAITALTNLTVASLREDEYGQFKDKVPEIIRQFSEVITKIEVYMQGLEVHWTDVDCLAKPEAQRKKIPEVDAVLDSLKEGLERILRAFNEYLGNMGMSRQEIMEAKKLVGKQNKEPQMVEVGG</sequence>
<dbReference type="GO" id="GO:0070631">
    <property type="term" value="P:spindle pole body localization"/>
    <property type="evidence" value="ECO:0007669"/>
    <property type="project" value="TreeGrafter"/>
</dbReference>
<evidence type="ECO:0000256" key="3">
    <source>
        <dbReference type="ARBA" id="ARBA00005760"/>
    </source>
</evidence>
<keyword evidence="6" id="KW-0509">mRNA transport</keyword>
<evidence type="ECO:0000256" key="10">
    <source>
        <dbReference type="ARBA" id="ARBA00023132"/>
    </source>
</evidence>
<evidence type="ECO:0000256" key="12">
    <source>
        <dbReference type="ARBA" id="ARBA00023242"/>
    </source>
</evidence>
<comment type="caution">
    <text evidence="14">The sequence shown here is derived from an EMBL/GenBank/DDBJ whole genome shotgun (WGS) entry which is preliminary data.</text>
</comment>
<keyword evidence="9" id="KW-0811">Translocation</keyword>
<keyword evidence="4" id="KW-0813">Transport</keyword>
<feature type="transmembrane region" description="Helical" evidence="13">
    <location>
        <begin position="215"/>
        <end position="243"/>
    </location>
</feature>
<dbReference type="PANTHER" id="PTHR13269:SF6">
    <property type="entry name" value="NUCLEOPORIN NDC1"/>
    <property type="match status" value="1"/>
</dbReference>
<dbReference type="GO" id="GO:0051028">
    <property type="term" value="P:mRNA transport"/>
    <property type="evidence" value="ECO:0007669"/>
    <property type="project" value="UniProtKB-KW"/>
</dbReference>
<protein>
    <submittedName>
        <fullName evidence="14">Nucleoporin protein Ndc1-Nup</fullName>
    </submittedName>
</protein>
<feature type="transmembrane region" description="Helical" evidence="13">
    <location>
        <begin position="21"/>
        <end position="41"/>
    </location>
</feature>
<reference evidence="14 15" key="1">
    <citation type="submission" date="2016-07" db="EMBL/GenBank/DDBJ databases">
        <title>Pervasive Adenine N6-methylation of Active Genes in Fungi.</title>
        <authorList>
            <consortium name="DOE Joint Genome Institute"/>
            <person name="Mondo S.J."/>
            <person name="Dannebaum R.O."/>
            <person name="Kuo R.C."/>
            <person name="Labutti K."/>
            <person name="Haridas S."/>
            <person name="Kuo A."/>
            <person name="Salamov A."/>
            <person name="Ahrendt S.R."/>
            <person name="Lipzen A."/>
            <person name="Sullivan W."/>
            <person name="Andreopoulos W.B."/>
            <person name="Clum A."/>
            <person name="Lindquist E."/>
            <person name="Daum C."/>
            <person name="Ramamoorthy G.K."/>
            <person name="Gryganskyi A."/>
            <person name="Culley D."/>
            <person name="Magnuson J.K."/>
            <person name="James T.Y."/>
            <person name="O'Malley M.A."/>
            <person name="Stajich J.E."/>
            <person name="Spatafora J.W."/>
            <person name="Visel A."/>
            <person name="Grigoriev I.V."/>
        </authorList>
    </citation>
    <scope>NUCLEOTIDE SEQUENCE [LARGE SCALE GENOMIC DNA]</scope>
    <source>
        <strain evidence="14 15">CBS 115471</strain>
    </source>
</reference>
<keyword evidence="7" id="KW-0653">Protein transport</keyword>
<keyword evidence="8 13" id="KW-1133">Transmembrane helix</keyword>
<dbReference type="OrthoDB" id="67850at2759"/>
<keyword evidence="11 13" id="KW-0472">Membrane</keyword>
<dbReference type="PANTHER" id="PTHR13269">
    <property type="entry name" value="NUCLEOPORIN NDC1"/>
    <property type="match status" value="1"/>
</dbReference>
<evidence type="ECO:0000256" key="7">
    <source>
        <dbReference type="ARBA" id="ARBA00022927"/>
    </source>
</evidence>
<dbReference type="STRING" id="1231657.A0A1Y1ZKQ9"/>
<keyword evidence="12" id="KW-0539">Nucleus</keyword>
<evidence type="ECO:0000256" key="5">
    <source>
        <dbReference type="ARBA" id="ARBA00022692"/>
    </source>
</evidence>
<dbReference type="GO" id="GO:0106166">
    <property type="term" value="F:spindle pole body-nuclear membrane anchor activity"/>
    <property type="evidence" value="ECO:0007669"/>
    <property type="project" value="TreeGrafter"/>
</dbReference>
<evidence type="ECO:0000256" key="2">
    <source>
        <dbReference type="ARBA" id="ARBA00004567"/>
    </source>
</evidence>
<keyword evidence="5 13" id="KW-0812">Transmembrane</keyword>
<gene>
    <name evidence="14" type="ORF">BCR34DRAFT_484956</name>
</gene>
<dbReference type="Proteomes" id="UP000193144">
    <property type="component" value="Unassembled WGS sequence"/>
</dbReference>
<evidence type="ECO:0000256" key="1">
    <source>
        <dbReference type="ARBA" id="ARBA00004232"/>
    </source>
</evidence>
<organism evidence="14 15">
    <name type="scientific">Clohesyomyces aquaticus</name>
    <dbReference type="NCBI Taxonomy" id="1231657"/>
    <lineage>
        <taxon>Eukaryota</taxon>
        <taxon>Fungi</taxon>
        <taxon>Dikarya</taxon>
        <taxon>Ascomycota</taxon>
        <taxon>Pezizomycotina</taxon>
        <taxon>Dothideomycetes</taxon>
        <taxon>Pleosporomycetidae</taxon>
        <taxon>Pleosporales</taxon>
        <taxon>Lindgomycetaceae</taxon>
        <taxon>Clohesyomyces</taxon>
    </lineage>
</organism>
<dbReference type="GO" id="GO:0031965">
    <property type="term" value="C:nuclear membrane"/>
    <property type="evidence" value="ECO:0007669"/>
    <property type="project" value="UniProtKB-SubCell"/>
</dbReference>
<keyword evidence="10" id="KW-0906">Nuclear pore complex</keyword>
<evidence type="ECO:0000313" key="14">
    <source>
        <dbReference type="EMBL" id="ORY10848.1"/>
    </source>
</evidence>
<dbReference type="GO" id="GO:0070762">
    <property type="term" value="C:nuclear pore transmembrane ring"/>
    <property type="evidence" value="ECO:0007669"/>
    <property type="project" value="TreeGrafter"/>
</dbReference>
<dbReference type="Pfam" id="PF09531">
    <property type="entry name" value="Ndc1_Nup"/>
    <property type="match status" value="1"/>
</dbReference>
<dbReference type="GO" id="GO:0015031">
    <property type="term" value="P:protein transport"/>
    <property type="evidence" value="ECO:0007669"/>
    <property type="project" value="UniProtKB-KW"/>
</dbReference>
<dbReference type="AlphaFoldDB" id="A0A1Y1ZKQ9"/>
<dbReference type="InterPro" id="IPR019049">
    <property type="entry name" value="Nucleoporin_prot_Ndc1/Nup"/>
</dbReference>